<name>A0ABS5SA60_9BACT</name>
<proteinExistence type="predicted"/>
<evidence type="ECO:0000313" key="2">
    <source>
        <dbReference type="Proteomes" id="UP000756860"/>
    </source>
</evidence>
<sequence>MFGWFKAKNDPPLVFPDNVAAFEYACSHMDYPLLLGSVIPALVEEEGRTGAEGERYYLLRLATRGGDRTVWGCTLKEATDFPNVGDLVGFRIVTIASDLPADMNLIGYVACQFAPVLVKEKGWRIARNLTPADIKPELHM</sequence>
<comment type="caution">
    <text evidence="1">The sequence shown here is derived from an EMBL/GenBank/DDBJ whole genome shotgun (WGS) entry which is preliminary data.</text>
</comment>
<accession>A0ABS5SA60</accession>
<dbReference type="EMBL" id="JAHCVK010000001">
    <property type="protein sequence ID" value="MBT0651481.1"/>
    <property type="molecule type" value="Genomic_DNA"/>
</dbReference>
<organism evidence="1 2">
    <name type="scientific">Geomobilimonas luticola</name>
    <dbReference type="NCBI Taxonomy" id="1114878"/>
    <lineage>
        <taxon>Bacteria</taxon>
        <taxon>Pseudomonadati</taxon>
        <taxon>Thermodesulfobacteriota</taxon>
        <taxon>Desulfuromonadia</taxon>
        <taxon>Geobacterales</taxon>
        <taxon>Geobacteraceae</taxon>
        <taxon>Geomobilimonas</taxon>
    </lineage>
</organism>
<protein>
    <submittedName>
        <fullName evidence="1">Uncharacterized protein</fullName>
    </submittedName>
</protein>
<evidence type="ECO:0000313" key="1">
    <source>
        <dbReference type="EMBL" id="MBT0651481.1"/>
    </source>
</evidence>
<reference evidence="1 2" key="1">
    <citation type="submission" date="2021-05" db="EMBL/GenBank/DDBJ databases">
        <title>The draft genome of Geobacter luticola JCM 17780.</title>
        <authorList>
            <person name="Xu Z."/>
            <person name="Masuda Y."/>
            <person name="Itoh H."/>
            <person name="Senoo K."/>
        </authorList>
    </citation>
    <scope>NUCLEOTIDE SEQUENCE [LARGE SCALE GENOMIC DNA]</scope>
    <source>
        <strain evidence="1 2">JCM 17780</strain>
    </source>
</reference>
<keyword evidence="2" id="KW-1185">Reference proteome</keyword>
<dbReference type="Proteomes" id="UP000756860">
    <property type="component" value="Unassembled WGS sequence"/>
</dbReference>
<gene>
    <name evidence="1" type="ORF">KI810_00295</name>
</gene>